<dbReference type="UniPathway" id="UPA00070">
    <property type="reaction ID" value="UER00119"/>
</dbReference>
<dbReference type="EC" id="2.4.2.10" evidence="2 7"/>
<dbReference type="RefSeq" id="WP_145062099.1">
    <property type="nucleotide sequence ID" value="NZ_CP036263.1"/>
</dbReference>
<sequence length="190" mass="20242">MSNPLEYNKQQLVDLVRERALQFGEFTLASGKQASYYLDCRQAVLTAEGARLVGAGMLELMADDMPPLVGGMAIGADPITAAILTLSGIQGQSLRGIMVRKESKQHGTGKFVEGPYEPGEEVVIVEDVVTTGGSSLLAIERCEAVGLKVKRVLAIVDRLEGGREAFANAGYELSTLLTIKDFGIDPPATT</sequence>
<dbReference type="AlphaFoldDB" id="A0A517N0G8"/>
<dbReference type="Gene3D" id="3.40.50.2020">
    <property type="match status" value="1"/>
</dbReference>
<accession>A0A517N0G8</accession>
<evidence type="ECO:0000256" key="4">
    <source>
        <dbReference type="ARBA" id="ARBA00022679"/>
    </source>
</evidence>
<keyword evidence="5 7" id="KW-0460">Magnesium</keyword>
<comment type="similarity">
    <text evidence="7">Belongs to the purine/pyrimidine phosphoribosyltransferase family. PyrE subfamily.</text>
</comment>
<comment type="subunit">
    <text evidence="7">Homodimer.</text>
</comment>
<organism evidence="9 10">
    <name type="scientific">Adhaeretor mobilis</name>
    <dbReference type="NCBI Taxonomy" id="1930276"/>
    <lineage>
        <taxon>Bacteria</taxon>
        <taxon>Pseudomonadati</taxon>
        <taxon>Planctomycetota</taxon>
        <taxon>Planctomycetia</taxon>
        <taxon>Pirellulales</taxon>
        <taxon>Lacipirellulaceae</taxon>
        <taxon>Adhaeretor</taxon>
    </lineage>
</organism>
<evidence type="ECO:0000313" key="10">
    <source>
        <dbReference type="Proteomes" id="UP000319852"/>
    </source>
</evidence>
<comment type="catalytic activity">
    <reaction evidence="7">
        <text>orotidine 5'-phosphate + diphosphate = orotate + 5-phospho-alpha-D-ribose 1-diphosphate</text>
        <dbReference type="Rhea" id="RHEA:10380"/>
        <dbReference type="ChEBI" id="CHEBI:30839"/>
        <dbReference type="ChEBI" id="CHEBI:33019"/>
        <dbReference type="ChEBI" id="CHEBI:57538"/>
        <dbReference type="ChEBI" id="CHEBI:58017"/>
        <dbReference type="EC" id="2.4.2.10"/>
    </reaction>
</comment>
<feature type="binding site" description="in other chain" evidence="7">
    <location>
        <position position="101"/>
    </location>
    <ligand>
        <name>5-phospho-alpha-D-ribose 1-diphosphate</name>
        <dbReference type="ChEBI" id="CHEBI:58017"/>
        <note>ligand shared between dimeric partners</note>
    </ligand>
</feature>
<dbReference type="GO" id="GO:0004588">
    <property type="term" value="F:orotate phosphoribosyltransferase activity"/>
    <property type="evidence" value="ECO:0007669"/>
    <property type="project" value="UniProtKB-UniRule"/>
</dbReference>
<reference evidence="9 10" key="1">
    <citation type="submission" date="2019-02" db="EMBL/GenBank/DDBJ databases">
        <title>Deep-cultivation of Planctomycetes and their phenomic and genomic characterization uncovers novel biology.</title>
        <authorList>
            <person name="Wiegand S."/>
            <person name="Jogler M."/>
            <person name="Boedeker C."/>
            <person name="Pinto D."/>
            <person name="Vollmers J."/>
            <person name="Rivas-Marin E."/>
            <person name="Kohn T."/>
            <person name="Peeters S.H."/>
            <person name="Heuer A."/>
            <person name="Rast P."/>
            <person name="Oberbeckmann S."/>
            <person name="Bunk B."/>
            <person name="Jeske O."/>
            <person name="Meyerdierks A."/>
            <person name="Storesund J.E."/>
            <person name="Kallscheuer N."/>
            <person name="Luecker S."/>
            <person name="Lage O.M."/>
            <person name="Pohl T."/>
            <person name="Merkel B.J."/>
            <person name="Hornburger P."/>
            <person name="Mueller R.-W."/>
            <person name="Bruemmer F."/>
            <person name="Labrenz M."/>
            <person name="Spormann A.M."/>
            <person name="Op den Camp H."/>
            <person name="Overmann J."/>
            <person name="Amann R."/>
            <person name="Jetten M.S.M."/>
            <person name="Mascher T."/>
            <person name="Medema M.H."/>
            <person name="Devos D.P."/>
            <person name="Kaster A.-K."/>
            <person name="Ovreas L."/>
            <person name="Rohde M."/>
            <person name="Galperin M.Y."/>
            <person name="Jogler C."/>
        </authorList>
    </citation>
    <scope>NUCLEOTIDE SEQUENCE [LARGE SCALE GENOMIC DNA]</scope>
    <source>
        <strain evidence="9 10">HG15A2</strain>
    </source>
</reference>
<dbReference type="Proteomes" id="UP000319852">
    <property type="component" value="Chromosome"/>
</dbReference>
<dbReference type="EMBL" id="CP036263">
    <property type="protein sequence ID" value="QDT00528.1"/>
    <property type="molecule type" value="Genomic_DNA"/>
</dbReference>
<dbReference type="KEGG" id="amob:HG15A2_38660"/>
<comment type="pathway">
    <text evidence="1 7">Pyrimidine metabolism; UMP biosynthesis via de novo pathway; UMP from orotate: step 1/2.</text>
</comment>
<dbReference type="CDD" id="cd06223">
    <property type="entry name" value="PRTases_typeI"/>
    <property type="match status" value="1"/>
</dbReference>
<evidence type="ECO:0000256" key="7">
    <source>
        <dbReference type="HAMAP-Rule" id="MF_01208"/>
    </source>
</evidence>
<dbReference type="PANTHER" id="PTHR19278">
    <property type="entry name" value="OROTATE PHOSPHORIBOSYLTRANSFERASE"/>
    <property type="match status" value="1"/>
</dbReference>
<comment type="function">
    <text evidence="7">Catalyzes the transfer of a ribosyl phosphate group from 5-phosphoribose 1-diphosphate to orotate, leading to the formation of orotidine monophosphate (OMP).</text>
</comment>
<dbReference type="InterPro" id="IPR029057">
    <property type="entry name" value="PRTase-like"/>
</dbReference>
<dbReference type="InterPro" id="IPR000836">
    <property type="entry name" value="PRTase_dom"/>
</dbReference>
<feature type="binding site" evidence="7">
    <location>
        <position position="104"/>
    </location>
    <ligand>
        <name>5-phospho-alpha-D-ribose 1-diphosphate</name>
        <dbReference type="ChEBI" id="CHEBI:58017"/>
        <note>ligand shared between dimeric partners</note>
    </ligand>
</feature>
<keyword evidence="4 7" id="KW-0808">Transferase</keyword>
<dbReference type="InterPro" id="IPR023031">
    <property type="entry name" value="OPRT"/>
</dbReference>
<feature type="binding site" description="in other chain" evidence="7">
    <location>
        <begin position="126"/>
        <end position="134"/>
    </location>
    <ligand>
        <name>5-phospho-alpha-D-ribose 1-diphosphate</name>
        <dbReference type="ChEBI" id="CHEBI:58017"/>
        <note>ligand shared between dimeric partners</note>
    </ligand>
</feature>
<name>A0A517N0G8_9BACT</name>
<keyword evidence="3 7" id="KW-0328">Glycosyltransferase</keyword>
<evidence type="ECO:0000256" key="3">
    <source>
        <dbReference type="ARBA" id="ARBA00022676"/>
    </source>
</evidence>
<dbReference type="HAMAP" id="MF_01208">
    <property type="entry name" value="PyrE"/>
    <property type="match status" value="1"/>
</dbReference>
<keyword evidence="6 7" id="KW-0665">Pyrimidine biosynthesis</keyword>
<proteinExistence type="inferred from homology"/>
<dbReference type="GO" id="GO:0019856">
    <property type="term" value="P:pyrimidine nucleobase biosynthetic process"/>
    <property type="evidence" value="ECO:0007669"/>
    <property type="project" value="TreeGrafter"/>
</dbReference>
<keyword evidence="10" id="KW-1185">Reference proteome</keyword>
<evidence type="ECO:0000256" key="5">
    <source>
        <dbReference type="ARBA" id="ARBA00022842"/>
    </source>
</evidence>
<comment type="cofactor">
    <cofactor evidence="7">
        <name>Mg(2+)</name>
        <dbReference type="ChEBI" id="CHEBI:18420"/>
    </cofactor>
</comment>
<evidence type="ECO:0000256" key="6">
    <source>
        <dbReference type="ARBA" id="ARBA00022975"/>
    </source>
</evidence>
<dbReference type="FunFam" id="3.40.50.2020:FF:000029">
    <property type="entry name" value="Orotate phosphoribosyltransferase"/>
    <property type="match status" value="1"/>
</dbReference>
<protein>
    <recommendedName>
        <fullName evidence="2 7">Orotate phosphoribosyltransferase</fullName>
        <shortName evidence="7">OPRT</shortName>
        <shortName evidence="7">OPRTase</shortName>
        <ecNumber evidence="2 7">2.4.2.10</ecNumber>
    </recommendedName>
</protein>
<feature type="domain" description="Phosphoribosyltransferase" evidence="8">
    <location>
        <begin position="98"/>
        <end position="163"/>
    </location>
</feature>
<evidence type="ECO:0000259" key="8">
    <source>
        <dbReference type="Pfam" id="PF00156"/>
    </source>
</evidence>
<feature type="binding site" evidence="7">
    <location>
        <position position="106"/>
    </location>
    <ligand>
        <name>5-phospho-alpha-D-ribose 1-diphosphate</name>
        <dbReference type="ChEBI" id="CHEBI:58017"/>
        <note>ligand shared between dimeric partners</note>
    </ligand>
</feature>
<dbReference type="SUPFAM" id="SSF53271">
    <property type="entry name" value="PRTase-like"/>
    <property type="match status" value="1"/>
</dbReference>
<gene>
    <name evidence="7 9" type="primary">pyrE</name>
    <name evidence="9" type="ORF">HG15A2_38660</name>
</gene>
<evidence type="ECO:0000313" key="9">
    <source>
        <dbReference type="EMBL" id="QDT00528.1"/>
    </source>
</evidence>
<dbReference type="PANTHER" id="PTHR19278:SF9">
    <property type="entry name" value="URIDINE 5'-MONOPHOSPHATE SYNTHASE"/>
    <property type="match status" value="1"/>
</dbReference>
<dbReference type="GO" id="GO:0000287">
    <property type="term" value="F:magnesium ion binding"/>
    <property type="evidence" value="ECO:0007669"/>
    <property type="project" value="UniProtKB-UniRule"/>
</dbReference>
<evidence type="ECO:0000256" key="1">
    <source>
        <dbReference type="ARBA" id="ARBA00004889"/>
    </source>
</evidence>
<comment type="caution">
    <text evidence="7">Lacks conserved residue(s) required for the propagation of feature annotation.</text>
</comment>
<dbReference type="OrthoDB" id="4213751at2"/>
<dbReference type="InterPro" id="IPR004467">
    <property type="entry name" value="Or_phspho_trans_dom"/>
</dbReference>
<feature type="binding site" evidence="7">
    <location>
        <position position="100"/>
    </location>
    <ligand>
        <name>5-phospho-alpha-D-ribose 1-diphosphate</name>
        <dbReference type="ChEBI" id="CHEBI:58017"/>
        <note>ligand shared between dimeric partners</note>
    </ligand>
</feature>
<dbReference type="GO" id="GO:0044205">
    <property type="term" value="P:'de novo' UMP biosynthetic process"/>
    <property type="evidence" value="ECO:0007669"/>
    <property type="project" value="UniProtKB-UniRule"/>
</dbReference>
<feature type="binding site" evidence="7">
    <location>
        <position position="158"/>
    </location>
    <ligand>
        <name>orotate</name>
        <dbReference type="ChEBI" id="CHEBI:30839"/>
    </ligand>
</feature>
<dbReference type="Pfam" id="PF00156">
    <property type="entry name" value="Pribosyltran"/>
    <property type="match status" value="1"/>
</dbReference>
<feature type="binding site" evidence="7">
    <location>
        <position position="130"/>
    </location>
    <ligand>
        <name>orotate</name>
        <dbReference type="ChEBI" id="CHEBI:30839"/>
    </ligand>
</feature>
<evidence type="ECO:0000256" key="2">
    <source>
        <dbReference type="ARBA" id="ARBA00011971"/>
    </source>
</evidence>
<dbReference type="NCBIfam" id="TIGR00336">
    <property type="entry name" value="pyrE"/>
    <property type="match status" value="1"/>
</dbReference>